<organism evidence="2 3">
    <name type="scientific">Anaerotalea alkaliphila</name>
    <dbReference type="NCBI Taxonomy" id="2662126"/>
    <lineage>
        <taxon>Bacteria</taxon>
        <taxon>Bacillati</taxon>
        <taxon>Bacillota</taxon>
        <taxon>Clostridia</taxon>
        <taxon>Eubacteriales</taxon>
        <taxon>Anaerotalea</taxon>
    </lineage>
</organism>
<dbReference type="Gene3D" id="3.30.460.10">
    <property type="entry name" value="Beta Polymerase, domain 2"/>
    <property type="match status" value="1"/>
</dbReference>
<dbReference type="AlphaFoldDB" id="A0A7X5HWA5"/>
<dbReference type="SUPFAM" id="SSF81301">
    <property type="entry name" value="Nucleotidyltransferase"/>
    <property type="match status" value="1"/>
</dbReference>
<dbReference type="InterPro" id="IPR043519">
    <property type="entry name" value="NT_sf"/>
</dbReference>
<dbReference type="Pfam" id="PF18765">
    <property type="entry name" value="Polbeta"/>
    <property type="match status" value="1"/>
</dbReference>
<dbReference type="RefSeq" id="WP_162370566.1">
    <property type="nucleotide sequence ID" value="NZ_JAAEEH010000022.1"/>
</dbReference>
<evidence type="ECO:0000313" key="3">
    <source>
        <dbReference type="Proteomes" id="UP000461585"/>
    </source>
</evidence>
<dbReference type="GO" id="GO:0016740">
    <property type="term" value="F:transferase activity"/>
    <property type="evidence" value="ECO:0007669"/>
    <property type="project" value="UniProtKB-KW"/>
</dbReference>
<keyword evidence="3" id="KW-1185">Reference proteome</keyword>
<dbReference type="Proteomes" id="UP000461585">
    <property type="component" value="Unassembled WGS sequence"/>
</dbReference>
<name>A0A7X5HWA5_9FIRM</name>
<protein>
    <submittedName>
        <fullName evidence="2">Nucleotidyltransferase domain-containing protein</fullName>
    </submittedName>
</protein>
<reference evidence="2 3" key="1">
    <citation type="submission" date="2020-01" db="EMBL/GenBank/DDBJ databases">
        <title>Anaeroalcalibacter tamaniensis gen. nov., sp. nov., moderately halophilic strictly anaerobic fermenter bacterium from mud volcano of Taman peninsula.</title>
        <authorList>
            <person name="Frolova A."/>
            <person name="Merkel A.Y."/>
            <person name="Slobodkin A.I."/>
        </authorList>
    </citation>
    <scope>NUCLEOTIDE SEQUENCE [LARGE SCALE GENOMIC DNA]</scope>
    <source>
        <strain evidence="2 3">F-3ap</strain>
    </source>
</reference>
<dbReference type="EMBL" id="JAAEEH010000022">
    <property type="protein sequence ID" value="NDL67839.1"/>
    <property type="molecule type" value="Genomic_DNA"/>
</dbReference>
<sequence length="104" mass="11525">MYGLKERDLDYIGKALKAIPSIVEGVIFGSRAMGNYKPGSDIDLAVKGEGVTRQEVIRLSDMLNEVYPIPFVVDVVHYDSIVSEGLKRHIDQVGCIVYGKDHES</sequence>
<keyword evidence="2" id="KW-0808">Transferase</keyword>
<proteinExistence type="predicted"/>
<accession>A0A7X5HWA5</accession>
<dbReference type="InterPro" id="IPR041633">
    <property type="entry name" value="Polbeta"/>
</dbReference>
<dbReference type="CDD" id="cd05403">
    <property type="entry name" value="NT_KNTase_like"/>
    <property type="match status" value="1"/>
</dbReference>
<evidence type="ECO:0000259" key="1">
    <source>
        <dbReference type="Pfam" id="PF18765"/>
    </source>
</evidence>
<gene>
    <name evidence="2" type="ORF">GXN74_08815</name>
</gene>
<comment type="caution">
    <text evidence="2">The sequence shown here is derived from an EMBL/GenBank/DDBJ whole genome shotgun (WGS) entry which is preliminary data.</text>
</comment>
<evidence type="ECO:0000313" key="2">
    <source>
        <dbReference type="EMBL" id="NDL67839.1"/>
    </source>
</evidence>
<feature type="domain" description="Polymerase beta nucleotidyltransferase" evidence="1">
    <location>
        <begin position="14"/>
        <end position="103"/>
    </location>
</feature>